<dbReference type="SUPFAM" id="SSF56801">
    <property type="entry name" value="Acetyl-CoA synthetase-like"/>
    <property type="match status" value="1"/>
</dbReference>
<comment type="caution">
    <text evidence="2">The sequence shown here is derived from an EMBL/GenBank/DDBJ whole genome shotgun (WGS) entry which is preliminary data.</text>
</comment>
<gene>
    <name evidence="2" type="ORF">PMACD_LOCUS5200</name>
</gene>
<protein>
    <recommendedName>
        <fullName evidence="1">AMP-dependent synthetase/ligase domain-containing protein</fullName>
    </recommendedName>
</protein>
<dbReference type="Proteomes" id="UP000663880">
    <property type="component" value="Unassembled WGS sequence"/>
</dbReference>
<evidence type="ECO:0000313" key="2">
    <source>
        <dbReference type="EMBL" id="CAF4830010.1"/>
    </source>
</evidence>
<dbReference type="OrthoDB" id="10253869at2759"/>
<evidence type="ECO:0000259" key="1">
    <source>
        <dbReference type="Pfam" id="PF00501"/>
    </source>
</evidence>
<dbReference type="Gene3D" id="3.40.50.12780">
    <property type="entry name" value="N-terminal domain of ligase-like"/>
    <property type="match status" value="1"/>
</dbReference>
<reference evidence="2" key="1">
    <citation type="submission" date="2021-02" db="EMBL/GenBank/DDBJ databases">
        <authorList>
            <person name="Steward A R."/>
        </authorList>
    </citation>
    <scope>NUCLEOTIDE SEQUENCE</scope>
</reference>
<accession>A0A821R0G9</accession>
<dbReference type="InterPro" id="IPR000873">
    <property type="entry name" value="AMP-dep_synth/lig_dom"/>
</dbReference>
<evidence type="ECO:0000313" key="3">
    <source>
        <dbReference type="Proteomes" id="UP000663880"/>
    </source>
</evidence>
<organism evidence="2 3">
    <name type="scientific">Pieris macdunnoughi</name>
    <dbReference type="NCBI Taxonomy" id="345717"/>
    <lineage>
        <taxon>Eukaryota</taxon>
        <taxon>Metazoa</taxon>
        <taxon>Ecdysozoa</taxon>
        <taxon>Arthropoda</taxon>
        <taxon>Hexapoda</taxon>
        <taxon>Insecta</taxon>
        <taxon>Pterygota</taxon>
        <taxon>Neoptera</taxon>
        <taxon>Endopterygota</taxon>
        <taxon>Lepidoptera</taxon>
        <taxon>Glossata</taxon>
        <taxon>Ditrysia</taxon>
        <taxon>Papilionoidea</taxon>
        <taxon>Pieridae</taxon>
        <taxon>Pierinae</taxon>
        <taxon>Pieris</taxon>
    </lineage>
</organism>
<sequence length="123" mass="13715">MSLYVYGDKNVEVPTQLHFGKYLMKQLLMGGDTIAVEHADTEEKLTYKELLQHAVNLASELMKLGIGRGDIVAVGSEKRNTLIITIFAVTFTGATYTAYDLHSGKFSLKHKISVAHLTISYFF</sequence>
<dbReference type="EMBL" id="CAJOBZ010000010">
    <property type="protein sequence ID" value="CAF4830010.1"/>
    <property type="molecule type" value="Genomic_DNA"/>
</dbReference>
<dbReference type="AlphaFoldDB" id="A0A821R0G9"/>
<dbReference type="InterPro" id="IPR042099">
    <property type="entry name" value="ANL_N_sf"/>
</dbReference>
<keyword evidence="3" id="KW-1185">Reference proteome</keyword>
<dbReference type="Pfam" id="PF00501">
    <property type="entry name" value="AMP-binding"/>
    <property type="match status" value="1"/>
</dbReference>
<name>A0A821R0G9_9NEOP</name>
<feature type="domain" description="AMP-dependent synthetase/ligase" evidence="1">
    <location>
        <begin position="31"/>
        <end position="113"/>
    </location>
</feature>
<proteinExistence type="predicted"/>